<dbReference type="SUPFAM" id="SSF103481">
    <property type="entry name" value="Multidrug resistance efflux transporter EmrE"/>
    <property type="match status" value="2"/>
</dbReference>
<feature type="transmembrane region" description="Helical" evidence="6">
    <location>
        <begin position="65"/>
        <end position="84"/>
    </location>
</feature>
<dbReference type="InterPro" id="IPR037185">
    <property type="entry name" value="EmrE-like"/>
</dbReference>
<keyword evidence="4 6" id="KW-1133">Transmembrane helix</keyword>
<sequence>MHIPLAYLAVVLIWSTTPLAIVWSGETIHPVLAAWVRMALAALLGWLLLRVLRVPLLWRGTALRGYCYALIGVYGALCLSYIAARQVPSGLISVLFGLSPILSALFAQWLADEPPMPLYRWFACALALAGLASIFVGDVAIRADMLAGVSMLLVAVMLHSYSAVMVKKTASPAHPLAQTVGTLILSQPFFAVTWLLMDGSLPQLHWDSASPWAVLYLALFGSLLGFVSYYHVLHHLNVSTVALVTLITPVFALLLGYGLNDETISPALILGSALILTGLGIFFFGPRLAARWRARAVEKRGIT</sequence>
<dbReference type="PANTHER" id="PTHR32322:SF2">
    <property type="entry name" value="EAMA DOMAIN-CONTAINING PROTEIN"/>
    <property type="match status" value="1"/>
</dbReference>
<dbReference type="AlphaFoldDB" id="A0A6C0U4V7"/>
<feature type="transmembrane region" description="Helical" evidence="6">
    <location>
        <begin position="34"/>
        <end position="53"/>
    </location>
</feature>
<evidence type="ECO:0000256" key="6">
    <source>
        <dbReference type="SAM" id="Phobius"/>
    </source>
</evidence>
<dbReference type="EMBL" id="CP048711">
    <property type="protein sequence ID" value="QIB66449.1"/>
    <property type="molecule type" value="Genomic_DNA"/>
</dbReference>
<evidence type="ECO:0000256" key="5">
    <source>
        <dbReference type="ARBA" id="ARBA00023136"/>
    </source>
</evidence>
<accession>A0A6C0U4V7</accession>
<dbReference type="GO" id="GO:0016020">
    <property type="term" value="C:membrane"/>
    <property type="evidence" value="ECO:0007669"/>
    <property type="project" value="UniProtKB-SubCell"/>
</dbReference>
<feature type="transmembrane region" description="Helical" evidence="6">
    <location>
        <begin position="209"/>
        <end position="229"/>
    </location>
</feature>
<feature type="transmembrane region" description="Helical" evidence="6">
    <location>
        <begin position="236"/>
        <end position="258"/>
    </location>
</feature>
<evidence type="ECO:0000313" key="8">
    <source>
        <dbReference type="EMBL" id="QIB66449.1"/>
    </source>
</evidence>
<evidence type="ECO:0000259" key="7">
    <source>
        <dbReference type="Pfam" id="PF00892"/>
    </source>
</evidence>
<dbReference type="InterPro" id="IPR050638">
    <property type="entry name" value="AA-Vitamin_Transporters"/>
</dbReference>
<organism evidence="8 9">
    <name type="scientific">Kineobactrum salinum</name>
    <dbReference type="NCBI Taxonomy" id="2708301"/>
    <lineage>
        <taxon>Bacteria</taxon>
        <taxon>Pseudomonadati</taxon>
        <taxon>Pseudomonadota</taxon>
        <taxon>Gammaproteobacteria</taxon>
        <taxon>Cellvibrionales</taxon>
        <taxon>Halieaceae</taxon>
        <taxon>Kineobactrum</taxon>
    </lineage>
</organism>
<keyword evidence="9" id="KW-1185">Reference proteome</keyword>
<evidence type="ECO:0000313" key="9">
    <source>
        <dbReference type="Proteomes" id="UP000477680"/>
    </source>
</evidence>
<protein>
    <submittedName>
        <fullName evidence="8">DMT family transporter</fullName>
    </submittedName>
</protein>
<reference evidence="8 9" key="1">
    <citation type="submission" date="2020-02" db="EMBL/GenBank/DDBJ databases">
        <title>Genome sequencing for Kineobactrum sp. M2.</title>
        <authorList>
            <person name="Park S.-J."/>
        </authorList>
    </citation>
    <scope>NUCLEOTIDE SEQUENCE [LARGE SCALE GENOMIC DNA]</scope>
    <source>
        <strain evidence="8 9">M2</strain>
    </source>
</reference>
<feature type="transmembrane region" description="Helical" evidence="6">
    <location>
        <begin position="90"/>
        <end position="111"/>
    </location>
</feature>
<comment type="subcellular location">
    <subcellularLocation>
        <location evidence="1">Membrane</location>
        <topology evidence="1">Multi-pass membrane protein</topology>
    </subcellularLocation>
</comment>
<feature type="transmembrane region" description="Helical" evidence="6">
    <location>
        <begin position="176"/>
        <end position="197"/>
    </location>
</feature>
<comment type="similarity">
    <text evidence="2">Belongs to the EamA transporter family.</text>
</comment>
<keyword evidence="3 6" id="KW-0812">Transmembrane</keyword>
<keyword evidence="5 6" id="KW-0472">Membrane</keyword>
<gene>
    <name evidence="8" type="ORF">G3T16_14630</name>
</gene>
<feature type="domain" description="EamA" evidence="7">
    <location>
        <begin position="6"/>
        <end position="135"/>
    </location>
</feature>
<dbReference type="KEGG" id="kim:G3T16_14630"/>
<dbReference type="Pfam" id="PF00892">
    <property type="entry name" value="EamA"/>
    <property type="match status" value="2"/>
</dbReference>
<dbReference type="Proteomes" id="UP000477680">
    <property type="component" value="Chromosome"/>
</dbReference>
<feature type="transmembrane region" description="Helical" evidence="6">
    <location>
        <begin position="145"/>
        <end position="164"/>
    </location>
</feature>
<feature type="transmembrane region" description="Helical" evidence="6">
    <location>
        <begin position="264"/>
        <end position="285"/>
    </location>
</feature>
<name>A0A6C0U4V7_9GAMM</name>
<feature type="transmembrane region" description="Helical" evidence="6">
    <location>
        <begin position="118"/>
        <end position="139"/>
    </location>
</feature>
<feature type="domain" description="EamA" evidence="7">
    <location>
        <begin position="147"/>
        <end position="282"/>
    </location>
</feature>
<evidence type="ECO:0000256" key="1">
    <source>
        <dbReference type="ARBA" id="ARBA00004141"/>
    </source>
</evidence>
<proteinExistence type="inferred from homology"/>
<dbReference type="RefSeq" id="WP_163495883.1">
    <property type="nucleotide sequence ID" value="NZ_CP048711.1"/>
</dbReference>
<dbReference type="InterPro" id="IPR000620">
    <property type="entry name" value="EamA_dom"/>
</dbReference>
<dbReference type="PANTHER" id="PTHR32322">
    <property type="entry name" value="INNER MEMBRANE TRANSPORTER"/>
    <property type="match status" value="1"/>
</dbReference>
<evidence type="ECO:0000256" key="2">
    <source>
        <dbReference type="ARBA" id="ARBA00007362"/>
    </source>
</evidence>
<evidence type="ECO:0000256" key="4">
    <source>
        <dbReference type="ARBA" id="ARBA00022989"/>
    </source>
</evidence>
<evidence type="ECO:0000256" key="3">
    <source>
        <dbReference type="ARBA" id="ARBA00022692"/>
    </source>
</evidence>